<gene>
    <name evidence="1" type="ORF">DSO57_1019697</name>
</gene>
<reference evidence="1" key="1">
    <citation type="submission" date="2022-04" db="EMBL/GenBank/DDBJ databases">
        <title>Genome of the entomopathogenic fungus Entomophthora muscae.</title>
        <authorList>
            <person name="Elya C."/>
            <person name="Lovett B.R."/>
            <person name="Lee E."/>
            <person name="Macias A.M."/>
            <person name="Hajek A.E."/>
            <person name="De Bivort B.L."/>
            <person name="Kasson M.T."/>
            <person name="De Fine Licht H.H."/>
            <person name="Stajich J.E."/>
        </authorList>
    </citation>
    <scope>NUCLEOTIDE SEQUENCE</scope>
    <source>
        <strain evidence="1">Berkeley</strain>
    </source>
</reference>
<dbReference type="Proteomes" id="UP001165960">
    <property type="component" value="Unassembled WGS sequence"/>
</dbReference>
<dbReference type="EMBL" id="QTSX02002219">
    <property type="protein sequence ID" value="KAJ9077116.1"/>
    <property type="molecule type" value="Genomic_DNA"/>
</dbReference>
<keyword evidence="2" id="KW-1185">Reference proteome</keyword>
<evidence type="ECO:0000313" key="1">
    <source>
        <dbReference type="EMBL" id="KAJ9077116.1"/>
    </source>
</evidence>
<organism evidence="1 2">
    <name type="scientific">Entomophthora muscae</name>
    <dbReference type="NCBI Taxonomy" id="34485"/>
    <lineage>
        <taxon>Eukaryota</taxon>
        <taxon>Fungi</taxon>
        <taxon>Fungi incertae sedis</taxon>
        <taxon>Zoopagomycota</taxon>
        <taxon>Entomophthoromycotina</taxon>
        <taxon>Entomophthoromycetes</taxon>
        <taxon>Entomophthorales</taxon>
        <taxon>Entomophthoraceae</taxon>
        <taxon>Entomophthora</taxon>
    </lineage>
</organism>
<protein>
    <submittedName>
        <fullName evidence="1">Uncharacterized protein</fullName>
    </submittedName>
</protein>
<sequence length="152" mass="16556">MTEVPYCKNLAQEWKLGDLVIKNRVAMASMTRNRDIVPSQATVDYYTQRASAGIIMTEGILVEPQGSEWPDAPGLVTEEQVAGWTRVVESVHKKGGIIFAQLWHLGRAANAQMNNGEPPLAPSAIPAQGVPFASLLVSLGTQYQKPLRTLVT</sequence>
<proteinExistence type="predicted"/>
<accession>A0ACC2TRH4</accession>
<comment type="caution">
    <text evidence="1">The sequence shown here is derived from an EMBL/GenBank/DDBJ whole genome shotgun (WGS) entry which is preliminary data.</text>
</comment>
<evidence type="ECO:0000313" key="2">
    <source>
        <dbReference type="Proteomes" id="UP001165960"/>
    </source>
</evidence>
<name>A0ACC2TRH4_9FUNG</name>